<proteinExistence type="predicted"/>
<dbReference type="RefSeq" id="WP_090156709.1">
    <property type="nucleotide sequence ID" value="NZ_FNAN01000022.1"/>
</dbReference>
<dbReference type="OrthoDB" id="935340at2"/>
<accession>A0A1G7WLX2</accession>
<dbReference type="InterPro" id="IPR046558">
    <property type="entry name" value="DUF6712"/>
</dbReference>
<dbReference type="AlphaFoldDB" id="A0A1G7WLX2"/>
<keyword evidence="2" id="KW-1185">Reference proteome</keyword>
<evidence type="ECO:0000313" key="1">
    <source>
        <dbReference type="EMBL" id="SDG72220.1"/>
    </source>
</evidence>
<evidence type="ECO:0000313" key="2">
    <source>
        <dbReference type="Proteomes" id="UP000198748"/>
    </source>
</evidence>
<dbReference type="Proteomes" id="UP000198748">
    <property type="component" value="Unassembled WGS sequence"/>
</dbReference>
<protein>
    <submittedName>
        <fullName evidence="1">Uncharacterized protein</fullName>
    </submittedName>
</protein>
<sequence>MIVELEQLKKQLGGVQAKLNFETVLSFVKNAEREFRKVVGVELYDFLEDAAFEDLPELDRVSLEELLDISQGCIAWTAYDMALPHLKFRVGDLGLAKNSPSQTVAVAKWEYVDTRDANMAMVDLMWELFWENLEQTKPEAWTSSPAYQARNQYFIRGADELGDYVPLAGRNRRLFSQLEKFIRRAEQLYIREAITYAVFDELKIKWQDKDAQLTPLESMLVDKIKEPLSFLTLHEAYPYLPIKLDENGPREVRKWDGITNESPAGEGIKNAQRQQLWQDAQLYMGRLQDFMDKYSSPTQFPEYYTANVAIGIDELEDFTNKSHVIL</sequence>
<organism evidence="1 2">
    <name type="scientific">Dyadobacter soli</name>
    <dbReference type="NCBI Taxonomy" id="659014"/>
    <lineage>
        <taxon>Bacteria</taxon>
        <taxon>Pseudomonadati</taxon>
        <taxon>Bacteroidota</taxon>
        <taxon>Cytophagia</taxon>
        <taxon>Cytophagales</taxon>
        <taxon>Spirosomataceae</taxon>
        <taxon>Dyadobacter</taxon>
    </lineage>
</organism>
<dbReference type="STRING" id="659014.SAMN04487996_12274"/>
<dbReference type="Pfam" id="PF20459">
    <property type="entry name" value="DUF6712"/>
    <property type="match status" value="2"/>
</dbReference>
<dbReference type="EMBL" id="FNAN01000022">
    <property type="protein sequence ID" value="SDG72220.1"/>
    <property type="molecule type" value="Genomic_DNA"/>
</dbReference>
<reference evidence="2" key="1">
    <citation type="submission" date="2016-10" db="EMBL/GenBank/DDBJ databases">
        <authorList>
            <person name="Varghese N."/>
            <person name="Submissions S."/>
        </authorList>
    </citation>
    <scope>NUCLEOTIDE SEQUENCE [LARGE SCALE GENOMIC DNA]</scope>
    <source>
        <strain evidence="2">DSM 25329</strain>
    </source>
</reference>
<name>A0A1G7WLX2_9BACT</name>
<gene>
    <name evidence="1" type="ORF">SAMN04487996_12274</name>
</gene>